<dbReference type="PROSITE" id="PS00018">
    <property type="entry name" value="EF_HAND_1"/>
    <property type="match status" value="1"/>
</dbReference>
<dbReference type="AlphaFoldDB" id="A0A1I8H730"/>
<sequence length="218" mass="24228">MRSMSLSVSPAHSTASASGSTSPAPPPLSPGRVAAEEAAAQNPFLDAFFAVDKDRSESITPDELAAYMTSSSQFEANFGEKWMKLFDENDDGAITLDEYCNVLGLNPKQARIYRLNQLKAECLRNNRLPEDVTVIASSMGLEMQVDLTEIFRDAQRRGKDEKDVAGRLKQQLDGQFGKLWHVVMVTGQYWASYSHEPGLSFFFKIGRHIVMCWKTPGV</sequence>
<dbReference type="GO" id="GO:0030286">
    <property type="term" value="C:dynein complex"/>
    <property type="evidence" value="ECO:0007669"/>
    <property type="project" value="InterPro"/>
</dbReference>
<reference evidence="2" key="1">
    <citation type="submission" date="2016-11" db="UniProtKB">
        <authorList>
            <consortium name="WormBaseParasite"/>
        </authorList>
    </citation>
    <scope>IDENTIFICATION</scope>
</reference>
<name>A0A1I8H730_9PLAT</name>
<dbReference type="WBParaSite" id="maker-uti_cns_0004738-snap-gene-0.10-mRNA-1">
    <property type="protein sequence ID" value="maker-uti_cns_0004738-snap-gene-0.10-mRNA-1"/>
    <property type="gene ID" value="maker-uti_cns_0004738-snap-gene-0.10"/>
</dbReference>
<dbReference type="CDD" id="cd00051">
    <property type="entry name" value="EFh"/>
    <property type="match status" value="1"/>
</dbReference>
<dbReference type="GO" id="GO:0007017">
    <property type="term" value="P:microtubule-based process"/>
    <property type="evidence" value="ECO:0007669"/>
    <property type="project" value="InterPro"/>
</dbReference>
<dbReference type="SUPFAM" id="SSF54648">
    <property type="entry name" value="DLC"/>
    <property type="match status" value="1"/>
</dbReference>
<dbReference type="Gene3D" id="3.30.740.10">
    <property type="entry name" value="Protein Inhibitor Of Neuronal Nitric Oxide Synthase"/>
    <property type="match status" value="1"/>
</dbReference>
<dbReference type="SMART" id="SM01375">
    <property type="entry name" value="Dynein_light"/>
    <property type="match status" value="1"/>
</dbReference>
<dbReference type="Pfam" id="PF01221">
    <property type="entry name" value="Dynein_light"/>
    <property type="match status" value="1"/>
</dbReference>
<evidence type="ECO:0000313" key="2">
    <source>
        <dbReference type="WBParaSite" id="maker-uti_cns_0004738-snap-gene-0.10-mRNA-1"/>
    </source>
</evidence>
<dbReference type="InterPro" id="IPR037177">
    <property type="entry name" value="DLC_sf"/>
</dbReference>
<dbReference type="OrthoDB" id="26525at2759"/>
<dbReference type="Gene3D" id="1.10.238.10">
    <property type="entry name" value="EF-hand"/>
    <property type="match status" value="1"/>
</dbReference>
<dbReference type="InterPro" id="IPR011992">
    <property type="entry name" value="EF-hand-dom_pair"/>
</dbReference>
<evidence type="ECO:0000313" key="1">
    <source>
        <dbReference type="Proteomes" id="UP000095280"/>
    </source>
</evidence>
<dbReference type="Proteomes" id="UP000095280">
    <property type="component" value="Unplaced"/>
</dbReference>
<dbReference type="STRING" id="282301.A0A1I8H730"/>
<protein>
    <submittedName>
        <fullName evidence="2">EF-hand domain-containing protein</fullName>
    </submittedName>
</protein>
<accession>A0A1I8H730</accession>
<dbReference type="InterPro" id="IPR001372">
    <property type="entry name" value="Dynein_light_chain_typ-1/2"/>
</dbReference>
<dbReference type="InterPro" id="IPR018247">
    <property type="entry name" value="EF_Hand_1_Ca_BS"/>
</dbReference>
<dbReference type="CDD" id="cd21454">
    <property type="entry name" value="DLC-like_TAL"/>
    <property type="match status" value="1"/>
</dbReference>
<organism evidence="1 2">
    <name type="scientific">Macrostomum lignano</name>
    <dbReference type="NCBI Taxonomy" id="282301"/>
    <lineage>
        <taxon>Eukaryota</taxon>
        <taxon>Metazoa</taxon>
        <taxon>Spiralia</taxon>
        <taxon>Lophotrochozoa</taxon>
        <taxon>Platyhelminthes</taxon>
        <taxon>Rhabditophora</taxon>
        <taxon>Macrostomorpha</taxon>
        <taxon>Macrostomida</taxon>
        <taxon>Macrostomidae</taxon>
        <taxon>Macrostomum</taxon>
    </lineage>
</organism>
<dbReference type="GO" id="GO:0005509">
    <property type="term" value="F:calcium ion binding"/>
    <property type="evidence" value="ECO:0007669"/>
    <property type="project" value="InterPro"/>
</dbReference>
<proteinExistence type="predicted"/>
<dbReference type="Pfam" id="PF13499">
    <property type="entry name" value="EF-hand_7"/>
    <property type="match status" value="1"/>
</dbReference>
<dbReference type="PROSITE" id="PS50222">
    <property type="entry name" value="EF_HAND_2"/>
    <property type="match status" value="1"/>
</dbReference>
<keyword evidence="1" id="KW-1185">Reference proteome</keyword>
<dbReference type="SUPFAM" id="SSF47473">
    <property type="entry name" value="EF-hand"/>
    <property type="match status" value="1"/>
</dbReference>
<dbReference type="InterPro" id="IPR002048">
    <property type="entry name" value="EF_hand_dom"/>
</dbReference>